<dbReference type="EMBL" id="BTSY01000004">
    <property type="protein sequence ID" value="GMT22612.1"/>
    <property type="molecule type" value="Genomic_DNA"/>
</dbReference>
<dbReference type="Proteomes" id="UP001432322">
    <property type="component" value="Unassembled WGS sequence"/>
</dbReference>
<feature type="transmembrane region" description="Helical" evidence="1">
    <location>
        <begin position="125"/>
        <end position="143"/>
    </location>
</feature>
<keyword evidence="1" id="KW-0472">Membrane</keyword>
<evidence type="ECO:0000313" key="2">
    <source>
        <dbReference type="EMBL" id="GMT22612.1"/>
    </source>
</evidence>
<reference evidence="2" key="1">
    <citation type="submission" date="2023-10" db="EMBL/GenBank/DDBJ databases">
        <title>Genome assembly of Pristionchus species.</title>
        <authorList>
            <person name="Yoshida K."/>
            <person name="Sommer R.J."/>
        </authorList>
    </citation>
    <scope>NUCLEOTIDE SEQUENCE</scope>
    <source>
        <strain evidence="2">RS5133</strain>
    </source>
</reference>
<accession>A0AAV5VSE6</accession>
<organism evidence="2 3">
    <name type="scientific">Pristionchus fissidentatus</name>
    <dbReference type="NCBI Taxonomy" id="1538716"/>
    <lineage>
        <taxon>Eukaryota</taxon>
        <taxon>Metazoa</taxon>
        <taxon>Ecdysozoa</taxon>
        <taxon>Nematoda</taxon>
        <taxon>Chromadorea</taxon>
        <taxon>Rhabditida</taxon>
        <taxon>Rhabditina</taxon>
        <taxon>Diplogasteromorpha</taxon>
        <taxon>Diplogasteroidea</taxon>
        <taxon>Neodiplogasteridae</taxon>
        <taxon>Pristionchus</taxon>
    </lineage>
</organism>
<dbReference type="Pfam" id="PF10321">
    <property type="entry name" value="7TM_GPCR_Srt"/>
    <property type="match status" value="1"/>
</dbReference>
<protein>
    <recommendedName>
        <fullName evidence="4">G protein-coupled receptor</fullName>
    </recommendedName>
</protein>
<gene>
    <name evidence="2" type="ORF">PFISCL1PPCAC_13909</name>
</gene>
<proteinExistence type="predicted"/>
<feature type="non-terminal residue" evidence="2">
    <location>
        <position position="161"/>
    </location>
</feature>
<evidence type="ECO:0000313" key="3">
    <source>
        <dbReference type="Proteomes" id="UP001432322"/>
    </source>
</evidence>
<name>A0AAV5VSE6_9BILA</name>
<keyword evidence="1" id="KW-0812">Transmembrane</keyword>
<dbReference type="PANTHER" id="PTHR23021:SF11">
    <property type="entry name" value="SERPENTINE RECEPTOR, CLASS T"/>
    <property type="match status" value="1"/>
</dbReference>
<dbReference type="AlphaFoldDB" id="A0AAV5VSE6"/>
<dbReference type="InterPro" id="IPR019425">
    <property type="entry name" value="7TM_GPCR_serpentine_rcpt_Srt"/>
</dbReference>
<feature type="transmembrane region" description="Helical" evidence="1">
    <location>
        <begin position="77"/>
        <end position="99"/>
    </location>
</feature>
<dbReference type="PANTHER" id="PTHR23021">
    <property type="entry name" value="SERPENTINE RECEPTOR, CLASS T"/>
    <property type="match status" value="1"/>
</dbReference>
<sequence length="161" mass="18527">MISQIRFNFRLDAQDEYNCSLAEVAGAPPINWSSRGVSRPYFGLFCILFGCLAIPFYVIIARIIWRMRKMHTYKIMFVLAISDIGTLCYNSISFGFLLMNGEVYCMHPKINFAFAITSGIENYSILQLFFSAFIALFTPLFFFDSVTHTVMVNPKITDKYQ</sequence>
<comment type="caution">
    <text evidence="2">The sequence shown here is derived from an EMBL/GenBank/DDBJ whole genome shotgun (WGS) entry which is preliminary data.</text>
</comment>
<evidence type="ECO:0000256" key="1">
    <source>
        <dbReference type="SAM" id="Phobius"/>
    </source>
</evidence>
<keyword evidence="3" id="KW-1185">Reference proteome</keyword>
<feature type="transmembrane region" description="Helical" evidence="1">
    <location>
        <begin position="41"/>
        <end position="65"/>
    </location>
</feature>
<evidence type="ECO:0008006" key="4">
    <source>
        <dbReference type="Google" id="ProtNLM"/>
    </source>
</evidence>
<keyword evidence="1" id="KW-1133">Transmembrane helix</keyword>